<keyword evidence="2 5" id="KW-0436">Ligase</keyword>
<evidence type="ECO:0000256" key="2">
    <source>
        <dbReference type="ARBA" id="ARBA00022598"/>
    </source>
</evidence>
<dbReference type="Pfam" id="PF00501">
    <property type="entry name" value="AMP-binding"/>
    <property type="match status" value="1"/>
</dbReference>
<dbReference type="PANTHER" id="PTHR24096:SF149">
    <property type="entry name" value="AMP-BINDING DOMAIN-CONTAINING PROTEIN-RELATED"/>
    <property type="match status" value="1"/>
</dbReference>
<dbReference type="AlphaFoldDB" id="A0A2J6TWA9"/>
<dbReference type="Gene3D" id="2.30.38.10">
    <property type="entry name" value="Luciferase, Domain 3"/>
    <property type="match status" value="1"/>
</dbReference>
<dbReference type="RefSeq" id="XP_024744228.1">
    <property type="nucleotide sequence ID" value="XM_024884366.1"/>
</dbReference>
<keyword evidence="6" id="KW-1185">Reference proteome</keyword>
<dbReference type="SUPFAM" id="SSF56801">
    <property type="entry name" value="Acetyl-CoA synthetase-like"/>
    <property type="match status" value="1"/>
</dbReference>
<feature type="domain" description="AMP-dependent synthetase/ligase" evidence="3">
    <location>
        <begin position="37"/>
        <end position="412"/>
    </location>
</feature>
<gene>
    <name evidence="5" type="ORF">K444DRAFT_639320</name>
</gene>
<dbReference type="InterPro" id="IPR020845">
    <property type="entry name" value="AMP-binding_CS"/>
</dbReference>
<dbReference type="GeneID" id="36592443"/>
<dbReference type="GO" id="GO:0019748">
    <property type="term" value="P:secondary metabolic process"/>
    <property type="evidence" value="ECO:0007669"/>
    <property type="project" value="TreeGrafter"/>
</dbReference>
<evidence type="ECO:0000259" key="3">
    <source>
        <dbReference type="Pfam" id="PF00501"/>
    </source>
</evidence>
<proteinExistence type="inferred from homology"/>
<evidence type="ECO:0000313" key="6">
    <source>
        <dbReference type="Proteomes" id="UP000235371"/>
    </source>
</evidence>
<dbReference type="InterPro" id="IPR000873">
    <property type="entry name" value="AMP-dep_synth/lig_dom"/>
</dbReference>
<evidence type="ECO:0000256" key="1">
    <source>
        <dbReference type="ARBA" id="ARBA00006432"/>
    </source>
</evidence>
<evidence type="ECO:0000313" key="5">
    <source>
        <dbReference type="EMBL" id="PMD67324.1"/>
    </source>
</evidence>
<dbReference type="Gene3D" id="3.30.300.30">
    <property type="match status" value="1"/>
</dbReference>
<protein>
    <submittedName>
        <fullName evidence="5">4-coumarate-CoA ligase-like protein</fullName>
    </submittedName>
</protein>
<sequence>MIYSASKSYHVPDIDLLSFLFDSQLCGAKEDTVLHVEASDPSNTITKSQARDLTKNVAYNLRHTFGIGANGPGKDVVVCISSGKILLPIVLFGVVAAGGVYSSASATFTAAELSRQVIQGSSNLIFCSEDAKDVAIKSAKECGVSLNRVLVISSGKGKWGFRSVEGEQNCLGGEGILEWERITDRKKLDNSLVCLLYSSGTTGVPKGVELSHTNIVAQSFIPTMLYREAITERIAQGEPPFEFRTVAHLPAAHIAGVMCYMINPFFFGGSVYWMPRFDFAQFLEYNKKFRITFLFTVPPIWLLIAKIPNVTNQFDTLEMAISGAAPLGKELQHAASSKLGKGKTFISQTWGLSETTGSSTIMPWGERDETGSVSPLLPNMSLRLVDDDGKDVGEGKPGEVWMKGPVVTTGYYKNLQATKDSFVDGWFCTGDIAIWKNGLPYIVDRKKELIKYKGIQVAPAELEGLLLTHPKIMDAAVIGVEIPGTEAPRAYVVKSGDITEQEIKDFVKQHASSHKQLRGGVVFLDVIPKSPSGKILRKDLRELARRDPRAKL</sequence>
<dbReference type="Gene3D" id="3.40.50.980">
    <property type="match status" value="2"/>
</dbReference>
<dbReference type="STRING" id="1095630.A0A2J6TWA9"/>
<organism evidence="5 6">
    <name type="scientific">Hyaloscypha bicolor E</name>
    <dbReference type="NCBI Taxonomy" id="1095630"/>
    <lineage>
        <taxon>Eukaryota</taxon>
        <taxon>Fungi</taxon>
        <taxon>Dikarya</taxon>
        <taxon>Ascomycota</taxon>
        <taxon>Pezizomycotina</taxon>
        <taxon>Leotiomycetes</taxon>
        <taxon>Helotiales</taxon>
        <taxon>Hyaloscyphaceae</taxon>
        <taxon>Hyaloscypha</taxon>
        <taxon>Hyaloscypha bicolor</taxon>
    </lineage>
</organism>
<dbReference type="GO" id="GO:0016405">
    <property type="term" value="F:CoA-ligase activity"/>
    <property type="evidence" value="ECO:0007669"/>
    <property type="project" value="TreeGrafter"/>
</dbReference>
<reference evidence="5 6" key="1">
    <citation type="submission" date="2016-04" db="EMBL/GenBank/DDBJ databases">
        <title>A degradative enzymes factory behind the ericoid mycorrhizal symbiosis.</title>
        <authorList>
            <consortium name="DOE Joint Genome Institute"/>
            <person name="Martino E."/>
            <person name="Morin E."/>
            <person name="Grelet G."/>
            <person name="Kuo A."/>
            <person name="Kohler A."/>
            <person name="Daghino S."/>
            <person name="Barry K."/>
            <person name="Choi C."/>
            <person name="Cichocki N."/>
            <person name="Clum A."/>
            <person name="Copeland A."/>
            <person name="Hainaut M."/>
            <person name="Haridas S."/>
            <person name="Labutti K."/>
            <person name="Lindquist E."/>
            <person name="Lipzen A."/>
            <person name="Khouja H.-R."/>
            <person name="Murat C."/>
            <person name="Ohm R."/>
            <person name="Olson A."/>
            <person name="Spatafora J."/>
            <person name="Veneault-Fourrey C."/>
            <person name="Henrissat B."/>
            <person name="Grigoriev I."/>
            <person name="Martin F."/>
            <person name="Perotto S."/>
        </authorList>
    </citation>
    <scope>NUCLEOTIDE SEQUENCE [LARGE SCALE GENOMIC DNA]</scope>
    <source>
        <strain evidence="5 6">E</strain>
    </source>
</reference>
<dbReference type="FunFam" id="3.30.300.30:FF:000007">
    <property type="entry name" value="4-coumarate--CoA ligase 2"/>
    <property type="match status" value="1"/>
</dbReference>
<dbReference type="PROSITE" id="PS00455">
    <property type="entry name" value="AMP_BINDING"/>
    <property type="match status" value="1"/>
</dbReference>
<evidence type="ECO:0000259" key="4">
    <source>
        <dbReference type="Pfam" id="PF13193"/>
    </source>
</evidence>
<comment type="similarity">
    <text evidence="1">Belongs to the ATP-dependent AMP-binding enzyme family.</text>
</comment>
<feature type="domain" description="AMP-binding enzyme C-terminal" evidence="4">
    <location>
        <begin position="461"/>
        <end position="534"/>
    </location>
</feature>
<dbReference type="EMBL" id="KZ613740">
    <property type="protein sequence ID" value="PMD67324.1"/>
    <property type="molecule type" value="Genomic_DNA"/>
</dbReference>
<accession>A0A2J6TWA9</accession>
<dbReference type="PANTHER" id="PTHR24096">
    <property type="entry name" value="LONG-CHAIN-FATTY-ACID--COA LIGASE"/>
    <property type="match status" value="1"/>
</dbReference>
<dbReference type="InterPro" id="IPR045851">
    <property type="entry name" value="AMP-bd_C_sf"/>
</dbReference>
<dbReference type="Proteomes" id="UP000235371">
    <property type="component" value="Unassembled WGS sequence"/>
</dbReference>
<name>A0A2J6TWA9_9HELO</name>
<dbReference type="OrthoDB" id="1898221at2759"/>
<dbReference type="Pfam" id="PF13193">
    <property type="entry name" value="AMP-binding_C"/>
    <property type="match status" value="1"/>
</dbReference>
<dbReference type="InterPro" id="IPR025110">
    <property type="entry name" value="AMP-bd_C"/>
</dbReference>
<dbReference type="InParanoid" id="A0A2J6TWA9"/>